<keyword evidence="8 10" id="KW-0472">Membrane</keyword>
<feature type="transmembrane region" description="Helical" evidence="10">
    <location>
        <begin position="891"/>
        <end position="913"/>
    </location>
</feature>
<keyword evidence="6 10" id="KW-0812">Transmembrane</keyword>
<dbReference type="SUPFAM" id="SSF82693">
    <property type="entry name" value="Multidrug efflux transporter AcrB pore domain, PN1, PN2, PC1 and PC2 subdomains"/>
    <property type="match status" value="4"/>
</dbReference>
<dbReference type="Gene3D" id="3.30.70.1320">
    <property type="entry name" value="Multidrug efflux transporter AcrB pore domain like"/>
    <property type="match status" value="1"/>
</dbReference>
<dbReference type="EMBL" id="CP089983">
    <property type="protein sequence ID" value="WXB07653.1"/>
    <property type="molecule type" value="Genomic_DNA"/>
</dbReference>
<feature type="transmembrane region" description="Helical" evidence="10">
    <location>
        <begin position="925"/>
        <end position="945"/>
    </location>
</feature>
<dbReference type="NCBIfam" id="NF000282">
    <property type="entry name" value="RND_permease_1"/>
    <property type="match status" value="1"/>
</dbReference>
<name>A0ABZ2L9U2_9BACT</name>
<evidence type="ECO:0000313" key="11">
    <source>
        <dbReference type="EMBL" id="WXB07653.1"/>
    </source>
</evidence>
<feature type="transmembrane region" description="Helical" evidence="10">
    <location>
        <begin position="970"/>
        <end position="990"/>
    </location>
</feature>
<dbReference type="NCBIfam" id="TIGR00915">
    <property type="entry name" value="2A0602"/>
    <property type="match status" value="1"/>
</dbReference>
<dbReference type="Gene3D" id="3.30.70.1430">
    <property type="entry name" value="Multidrug efflux transporter AcrB pore domain"/>
    <property type="match status" value="2"/>
</dbReference>
<proteinExistence type="inferred from homology"/>
<keyword evidence="5" id="KW-0997">Cell inner membrane</keyword>
<feature type="transmembrane region" description="Helical" evidence="10">
    <location>
        <begin position="367"/>
        <end position="388"/>
    </location>
</feature>
<feature type="region of interest" description="Disordered" evidence="9">
    <location>
        <begin position="1034"/>
        <end position="1059"/>
    </location>
</feature>
<dbReference type="PRINTS" id="PR00702">
    <property type="entry name" value="ACRIFLAVINRP"/>
</dbReference>
<keyword evidence="7 10" id="KW-1133">Transmembrane helix</keyword>
<protein>
    <submittedName>
        <fullName evidence="11">Multidrug efflux RND transporter permease subunit</fullName>
    </submittedName>
</protein>
<keyword evidence="3" id="KW-0813">Transport</keyword>
<dbReference type="InterPro" id="IPR004764">
    <property type="entry name" value="MdtF-like"/>
</dbReference>
<evidence type="ECO:0000256" key="1">
    <source>
        <dbReference type="ARBA" id="ARBA00004429"/>
    </source>
</evidence>
<organism evidence="11 12">
    <name type="scientific">Pendulispora rubella</name>
    <dbReference type="NCBI Taxonomy" id="2741070"/>
    <lineage>
        <taxon>Bacteria</taxon>
        <taxon>Pseudomonadati</taxon>
        <taxon>Myxococcota</taxon>
        <taxon>Myxococcia</taxon>
        <taxon>Myxococcales</taxon>
        <taxon>Sorangiineae</taxon>
        <taxon>Pendulisporaceae</taxon>
        <taxon>Pendulispora</taxon>
    </lineage>
</organism>
<feature type="transmembrane region" description="Helical" evidence="10">
    <location>
        <begin position="341"/>
        <end position="360"/>
    </location>
</feature>
<evidence type="ECO:0000256" key="9">
    <source>
        <dbReference type="SAM" id="MobiDB-lite"/>
    </source>
</evidence>
<dbReference type="InterPro" id="IPR027463">
    <property type="entry name" value="AcrB_DN_DC_subdom"/>
</dbReference>
<dbReference type="PANTHER" id="PTHR32063:SF11">
    <property type="entry name" value="CATION OR DRUG EFFLUX SYSTEM PROTEIN"/>
    <property type="match status" value="1"/>
</dbReference>
<dbReference type="Gene3D" id="3.30.70.1440">
    <property type="entry name" value="Multidrug efflux transporter AcrB pore domain"/>
    <property type="match status" value="1"/>
</dbReference>
<evidence type="ECO:0000256" key="4">
    <source>
        <dbReference type="ARBA" id="ARBA00022475"/>
    </source>
</evidence>
<keyword evidence="4" id="KW-1003">Cell membrane</keyword>
<feature type="transmembrane region" description="Helical" evidence="10">
    <location>
        <begin position="439"/>
        <end position="459"/>
    </location>
</feature>
<dbReference type="Gene3D" id="3.30.2090.10">
    <property type="entry name" value="Multidrug efflux transporter AcrB TolC docking domain, DN and DC subdomains"/>
    <property type="match status" value="2"/>
</dbReference>
<comment type="similarity">
    <text evidence="2">Belongs to the resistance-nodulation-cell division (RND) (TC 2.A.6) family.</text>
</comment>
<dbReference type="PANTHER" id="PTHR32063">
    <property type="match status" value="1"/>
</dbReference>
<feature type="transmembrane region" description="Helical" evidence="10">
    <location>
        <begin position="471"/>
        <end position="495"/>
    </location>
</feature>
<feature type="transmembrane region" description="Helical" evidence="10">
    <location>
        <begin position="9"/>
        <end position="30"/>
    </location>
</feature>
<accession>A0ABZ2L9U2</accession>
<dbReference type="Pfam" id="PF00873">
    <property type="entry name" value="ACR_tran"/>
    <property type="match status" value="1"/>
</dbReference>
<feature type="transmembrane region" description="Helical" evidence="10">
    <location>
        <begin position="866"/>
        <end position="884"/>
    </location>
</feature>
<dbReference type="SUPFAM" id="SSF82714">
    <property type="entry name" value="Multidrug efflux transporter AcrB TolC docking domain, DN and DC subdomains"/>
    <property type="match status" value="2"/>
</dbReference>
<keyword evidence="12" id="KW-1185">Reference proteome</keyword>
<dbReference type="InterPro" id="IPR001036">
    <property type="entry name" value="Acrflvin-R"/>
</dbReference>
<feature type="transmembrane region" description="Helical" evidence="10">
    <location>
        <begin position="535"/>
        <end position="552"/>
    </location>
</feature>
<evidence type="ECO:0000256" key="10">
    <source>
        <dbReference type="SAM" id="Phobius"/>
    </source>
</evidence>
<dbReference type="RefSeq" id="WP_394837318.1">
    <property type="nucleotide sequence ID" value="NZ_CP089929.1"/>
</dbReference>
<evidence type="ECO:0000256" key="3">
    <source>
        <dbReference type="ARBA" id="ARBA00022448"/>
    </source>
</evidence>
<evidence type="ECO:0000256" key="6">
    <source>
        <dbReference type="ARBA" id="ARBA00022692"/>
    </source>
</evidence>
<evidence type="ECO:0000256" key="5">
    <source>
        <dbReference type="ARBA" id="ARBA00022519"/>
    </source>
</evidence>
<comment type="subcellular location">
    <subcellularLocation>
        <location evidence="1">Cell inner membrane</location>
        <topology evidence="1">Multi-pass membrane protein</topology>
    </subcellularLocation>
</comment>
<evidence type="ECO:0000256" key="2">
    <source>
        <dbReference type="ARBA" id="ARBA00010942"/>
    </source>
</evidence>
<evidence type="ECO:0000256" key="7">
    <source>
        <dbReference type="ARBA" id="ARBA00022989"/>
    </source>
</evidence>
<dbReference type="Gene3D" id="1.20.1640.10">
    <property type="entry name" value="Multidrug efflux transporter AcrB transmembrane domain"/>
    <property type="match status" value="2"/>
</dbReference>
<evidence type="ECO:0000256" key="8">
    <source>
        <dbReference type="ARBA" id="ARBA00023136"/>
    </source>
</evidence>
<sequence>MVDFFIRRVVFAMVCAMIIVLSGSVVIPGLPIAQYPNIALPQVNVSANYIGASAAEVEASVTIPLEQQINGVPGAQYITSTSGNDGSSQISITFSPTRDIDLAAVDVQNRVNTALGLLPVDVRTLGVVISKSSGTFVEGVALFTKDDRYTEQFMSNYADVYMKTVLKRIPGVSDVEIFGERRFSMRVWLDPAKLASRGISPSQVVTALREQNFRVAAGSIGAQPAPENLNYQFSVRALGRLVEADDFASVIVKSQPDGTLVRVRDIGRVELGSEDYNSLSSWKGHKTVGLGITQLPGANALEVKELVEKEIARLAQAFPPGLEREIIFDSTAPVSASIHEVLITLFEAILLVIATIFVFLHGWRATLIPAITIPVSLVGTFIFVKLFGFSINTLTMFGLTLATGLVVDDAIVVIENISRVTEEHGLKGMAAASRGMKEVTSAVIATSLVLIAVFIPVSFFPGTTGKIYQQFSLTIAFSIALSAFNAITLTPALSARLLKGHHGSKWAGFRAFDRVLDAVRGVYGAMLRRVLRHRFIALAAFLGLTAFTGWVYQKVPSGFVPEEDQGWFIIAVVAPEGGSTSTTRAALDKVDAITAKAPEIIGCFSIAGWSVIGGGAPNRGVAFCNLHDWDHRPGKEHHLSAVIDRLREPLMGIGEAMAFPFAPPAIDGVGGFGGFQFEVEDQSGNPSVDDLAASMNKLVDAANKDPRLASVFSSFTANDPQLLVEVDREKAKALDVSLDELFSTLQIYMGSQYVNDFVFGTRTYRVYVQAEAEKRSKPRDIESYYVRSETGQMIPLGNLIHVKQTTSAQTITHYNLFRSVEISGAPAPGKTSGEAMAAMGEVAKRELPPGMAFEWSGLSREELQSGGQTFIIFGLGLVFVFLVLSAQYESFVLPLIIILGVPVGLLGALLGQWSRGYANDVFCQVGLVMMIGLASKNAILIVEFAKELRDKGMPIVQAAIQASETRLRPILMTSIAFLLGLVPLLVASGAGAASRRSLGTAVFGGMALSTVLNIFFIPTLYVLVEQLREWVSRSSKKPASDEEAPSADTEGGAEFSSAE</sequence>
<feature type="transmembrane region" description="Helical" evidence="10">
    <location>
        <begin position="1002"/>
        <end position="1024"/>
    </location>
</feature>
<reference evidence="11" key="1">
    <citation type="submission" date="2021-12" db="EMBL/GenBank/DDBJ databases">
        <title>Discovery of the Pendulisporaceae a myxobacterial family with distinct sporulation behavior and unique specialized metabolism.</title>
        <authorList>
            <person name="Garcia R."/>
            <person name="Popoff A."/>
            <person name="Bader C.D."/>
            <person name="Loehr J."/>
            <person name="Walesch S."/>
            <person name="Walt C."/>
            <person name="Boldt J."/>
            <person name="Bunk B."/>
            <person name="Haeckl F.J.F.P.J."/>
            <person name="Gunesch A.P."/>
            <person name="Birkelbach J."/>
            <person name="Nuebel U."/>
            <person name="Pietschmann T."/>
            <person name="Bach T."/>
            <person name="Mueller R."/>
        </authorList>
    </citation>
    <scope>NUCLEOTIDE SEQUENCE</scope>
    <source>
        <strain evidence="11">MSr11367</strain>
    </source>
</reference>
<dbReference type="SUPFAM" id="SSF82866">
    <property type="entry name" value="Multidrug efflux transporter AcrB transmembrane domain"/>
    <property type="match status" value="2"/>
</dbReference>
<gene>
    <name evidence="11" type="ORF">LVJ94_10465</name>
</gene>
<evidence type="ECO:0000313" key="12">
    <source>
        <dbReference type="Proteomes" id="UP001374803"/>
    </source>
</evidence>
<dbReference type="Proteomes" id="UP001374803">
    <property type="component" value="Chromosome"/>
</dbReference>